<evidence type="ECO:0000313" key="2">
    <source>
        <dbReference type="Proteomes" id="UP001597512"/>
    </source>
</evidence>
<dbReference type="Proteomes" id="UP001597512">
    <property type="component" value="Unassembled WGS sequence"/>
</dbReference>
<gene>
    <name evidence="1" type="ORF">ACFS25_00145</name>
</gene>
<organism evidence="1 2">
    <name type="scientific">Spirosoma flavum</name>
    <dbReference type="NCBI Taxonomy" id="2048557"/>
    <lineage>
        <taxon>Bacteria</taxon>
        <taxon>Pseudomonadati</taxon>
        <taxon>Bacteroidota</taxon>
        <taxon>Cytophagia</taxon>
        <taxon>Cytophagales</taxon>
        <taxon>Cytophagaceae</taxon>
        <taxon>Spirosoma</taxon>
    </lineage>
</organism>
<sequence length="70" mass="7831">MKKTALLIIGGLLFVAGYYHVHRHPAYTEPKDAQAGFQTETIATPTTVFPPKIRTAFASHSDRPFLNNKF</sequence>
<keyword evidence="2" id="KW-1185">Reference proteome</keyword>
<accession>A0ABW6A9W0</accession>
<evidence type="ECO:0000313" key="1">
    <source>
        <dbReference type="EMBL" id="MFD2932166.1"/>
    </source>
</evidence>
<proteinExistence type="predicted"/>
<dbReference type="RefSeq" id="WP_381496345.1">
    <property type="nucleotide sequence ID" value="NZ_JBHUOM010000001.1"/>
</dbReference>
<name>A0ABW6A9W0_9BACT</name>
<protein>
    <submittedName>
        <fullName evidence="1">Uncharacterized protein</fullName>
    </submittedName>
</protein>
<dbReference type="EMBL" id="JBHUOM010000001">
    <property type="protein sequence ID" value="MFD2932166.1"/>
    <property type="molecule type" value="Genomic_DNA"/>
</dbReference>
<comment type="caution">
    <text evidence="1">The sequence shown here is derived from an EMBL/GenBank/DDBJ whole genome shotgun (WGS) entry which is preliminary data.</text>
</comment>
<reference evidence="2" key="1">
    <citation type="journal article" date="2019" name="Int. J. Syst. Evol. Microbiol.">
        <title>The Global Catalogue of Microorganisms (GCM) 10K type strain sequencing project: providing services to taxonomists for standard genome sequencing and annotation.</title>
        <authorList>
            <consortium name="The Broad Institute Genomics Platform"/>
            <consortium name="The Broad Institute Genome Sequencing Center for Infectious Disease"/>
            <person name="Wu L."/>
            <person name="Ma J."/>
        </authorList>
    </citation>
    <scope>NUCLEOTIDE SEQUENCE [LARGE SCALE GENOMIC DNA]</scope>
    <source>
        <strain evidence="2">KCTC 52490</strain>
    </source>
</reference>